<evidence type="ECO:0000256" key="7">
    <source>
        <dbReference type="ARBA" id="ARBA00049158"/>
    </source>
</evidence>
<evidence type="ECO:0000256" key="1">
    <source>
        <dbReference type="ARBA" id="ARBA00004970"/>
    </source>
</evidence>
<dbReference type="Gene3D" id="3.20.20.140">
    <property type="entry name" value="Metal-dependent hydrolases"/>
    <property type="match status" value="1"/>
</dbReference>
<evidence type="ECO:0000256" key="2">
    <source>
        <dbReference type="ARBA" id="ARBA00009152"/>
    </source>
</evidence>
<accession>A0A921MK50</accession>
<reference evidence="10" key="1">
    <citation type="journal article" date="2021" name="PeerJ">
        <title>Extensive microbial diversity within the chicken gut microbiome revealed by metagenomics and culture.</title>
        <authorList>
            <person name="Gilroy R."/>
            <person name="Ravi A."/>
            <person name="Getino M."/>
            <person name="Pursley I."/>
            <person name="Horton D.L."/>
            <person name="Alikhan N.F."/>
            <person name="Baker D."/>
            <person name="Gharbi K."/>
            <person name="Hall N."/>
            <person name="Watson M."/>
            <person name="Adriaenssens E.M."/>
            <person name="Foster-Nyarko E."/>
            <person name="Jarju S."/>
            <person name="Secka A."/>
            <person name="Antonio M."/>
            <person name="Oren A."/>
            <person name="Chaudhuri R.R."/>
            <person name="La Ragione R."/>
            <person name="Hildebrand F."/>
            <person name="Pallen M.J."/>
        </authorList>
    </citation>
    <scope>NUCLEOTIDE SEQUENCE</scope>
    <source>
        <strain evidence="10">CHK179-5677</strain>
    </source>
</reference>
<evidence type="ECO:0000313" key="11">
    <source>
        <dbReference type="Proteomes" id="UP000760668"/>
    </source>
</evidence>
<dbReference type="GO" id="GO:0000105">
    <property type="term" value="P:L-histidine biosynthetic process"/>
    <property type="evidence" value="ECO:0007669"/>
    <property type="project" value="UniProtKB-UniRule"/>
</dbReference>
<dbReference type="InterPro" id="IPR010140">
    <property type="entry name" value="Histidinol_P_phosphatase_HisJ"/>
</dbReference>
<protein>
    <recommendedName>
        <fullName evidence="3 8">Histidinol-phosphatase</fullName>
        <shortName evidence="8">HolPase</shortName>
        <ecNumber evidence="3 8">3.1.3.15</ecNumber>
    </recommendedName>
</protein>
<dbReference type="InterPro" id="IPR003141">
    <property type="entry name" value="Pol/His_phosphatase_N"/>
</dbReference>
<feature type="domain" description="Polymerase/histidinol phosphatase N-terminal" evidence="9">
    <location>
        <begin position="5"/>
        <end position="87"/>
    </location>
</feature>
<dbReference type="Pfam" id="PF02811">
    <property type="entry name" value="PHP"/>
    <property type="match status" value="1"/>
</dbReference>
<keyword evidence="4 8" id="KW-0028">Amino-acid biosynthesis</keyword>
<evidence type="ECO:0000256" key="5">
    <source>
        <dbReference type="ARBA" id="ARBA00022801"/>
    </source>
</evidence>
<dbReference type="RefSeq" id="WP_294532471.1">
    <property type="nucleotide sequence ID" value="NZ_DYUC01000021.1"/>
</dbReference>
<proteinExistence type="inferred from homology"/>
<dbReference type="InterPro" id="IPR016195">
    <property type="entry name" value="Pol/histidinol_Pase-like"/>
</dbReference>
<dbReference type="AlphaFoldDB" id="A0A921MK50"/>
<dbReference type="EC" id="3.1.3.15" evidence="3 8"/>
<comment type="catalytic activity">
    <reaction evidence="7 8">
        <text>L-histidinol phosphate + H2O = L-histidinol + phosphate</text>
        <dbReference type="Rhea" id="RHEA:14465"/>
        <dbReference type="ChEBI" id="CHEBI:15377"/>
        <dbReference type="ChEBI" id="CHEBI:43474"/>
        <dbReference type="ChEBI" id="CHEBI:57699"/>
        <dbReference type="ChEBI" id="CHEBI:57980"/>
        <dbReference type="EC" id="3.1.3.15"/>
    </reaction>
</comment>
<evidence type="ECO:0000259" key="9">
    <source>
        <dbReference type="SMART" id="SM00481"/>
    </source>
</evidence>
<sequence>MFRPYDMHMHTVFSTDSETPMEALAEAAISRGIAGIAITDHYNPDYPNPVHRTGQPTQAYHRAMEGLAEAYAGRVEVLKGIEMGILPGDTMARCEAAARDYAYDFILASFHATPERTFDDMARDPACKVEAVFRQYYEQVLSCIKRFKDYDVLAHLNLVDRYAPYVPDDSLYGDLVDEILRIAAADGKGLEVNTASWRYGMGERTTPTAAILRRFRELGGEYVTVGSDAHTPKWLGDHLDEGCQLLRDSGWKYCTVYRQRRPCPIRL</sequence>
<evidence type="ECO:0000256" key="4">
    <source>
        <dbReference type="ARBA" id="ARBA00022605"/>
    </source>
</evidence>
<evidence type="ECO:0000256" key="6">
    <source>
        <dbReference type="ARBA" id="ARBA00023102"/>
    </source>
</evidence>
<gene>
    <name evidence="10" type="ORF">K8V01_02475</name>
</gene>
<keyword evidence="6 8" id="KW-0368">Histidine biosynthesis</keyword>
<dbReference type="Proteomes" id="UP000760668">
    <property type="component" value="Unassembled WGS sequence"/>
</dbReference>
<dbReference type="InterPro" id="IPR004013">
    <property type="entry name" value="PHP_dom"/>
</dbReference>
<dbReference type="SUPFAM" id="SSF89550">
    <property type="entry name" value="PHP domain-like"/>
    <property type="match status" value="1"/>
</dbReference>
<keyword evidence="5 8" id="KW-0378">Hydrolase</keyword>
<dbReference type="NCBIfam" id="TIGR01856">
    <property type="entry name" value="hisJ_fam"/>
    <property type="match status" value="1"/>
</dbReference>
<comment type="similarity">
    <text evidence="2 8">Belongs to the PHP hydrolase family. HisK subfamily.</text>
</comment>
<evidence type="ECO:0000256" key="8">
    <source>
        <dbReference type="RuleBase" id="RU366003"/>
    </source>
</evidence>
<comment type="pathway">
    <text evidence="1 8">Amino-acid biosynthesis; L-histidine biosynthesis; L-histidine from 5-phospho-alpha-D-ribose 1-diphosphate: step 8/9.</text>
</comment>
<dbReference type="PANTHER" id="PTHR21039:SF0">
    <property type="entry name" value="HISTIDINOL-PHOSPHATASE"/>
    <property type="match status" value="1"/>
</dbReference>
<reference evidence="10" key="2">
    <citation type="submission" date="2021-09" db="EMBL/GenBank/DDBJ databases">
        <authorList>
            <person name="Gilroy R."/>
        </authorList>
    </citation>
    <scope>NUCLEOTIDE SEQUENCE</scope>
    <source>
        <strain evidence="10">CHK179-5677</strain>
    </source>
</reference>
<name>A0A921MK50_9FIRM</name>
<evidence type="ECO:0000313" key="10">
    <source>
        <dbReference type="EMBL" id="HJG85885.1"/>
    </source>
</evidence>
<dbReference type="GO" id="GO:0004401">
    <property type="term" value="F:histidinol-phosphatase activity"/>
    <property type="evidence" value="ECO:0007669"/>
    <property type="project" value="UniProtKB-UniRule"/>
</dbReference>
<dbReference type="SMART" id="SM00481">
    <property type="entry name" value="POLIIIAc"/>
    <property type="match status" value="1"/>
</dbReference>
<evidence type="ECO:0000256" key="3">
    <source>
        <dbReference type="ARBA" id="ARBA00013085"/>
    </source>
</evidence>
<dbReference type="GO" id="GO:0005737">
    <property type="term" value="C:cytoplasm"/>
    <property type="evidence" value="ECO:0007669"/>
    <property type="project" value="TreeGrafter"/>
</dbReference>
<dbReference type="PANTHER" id="PTHR21039">
    <property type="entry name" value="HISTIDINOL PHOSPHATASE-RELATED"/>
    <property type="match status" value="1"/>
</dbReference>
<organism evidence="10 11">
    <name type="scientific">Pseudoflavonifractor capillosus</name>
    <dbReference type="NCBI Taxonomy" id="106588"/>
    <lineage>
        <taxon>Bacteria</taxon>
        <taxon>Bacillati</taxon>
        <taxon>Bacillota</taxon>
        <taxon>Clostridia</taxon>
        <taxon>Eubacteriales</taxon>
        <taxon>Oscillospiraceae</taxon>
        <taxon>Pseudoflavonifractor</taxon>
    </lineage>
</organism>
<comment type="caution">
    <text evidence="10">The sequence shown here is derived from an EMBL/GenBank/DDBJ whole genome shotgun (WGS) entry which is preliminary data.</text>
</comment>
<dbReference type="EMBL" id="DYUC01000021">
    <property type="protein sequence ID" value="HJG85885.1"/>
    <property type="molecule type" value="Genomic_DNA"/>
</dbReference>